<evidence type="ECO:0000313" key="1">
    <source>
        <dbReference type="EnsemblMetazoa" id="MESCA009547-PA"/>
    </source>
</evidence>
<dbReference type="EMBL" id="CAQQ02388291">
    <property type="status" value="NOT_ANNOTATED_CDS"/>
    <property type="molecule type" value="Genomic_DNA"/>
</dbReference>
<dbReference type="HOGENOM" id="CLU_3144420_0_0_1"/>
<dbReference type="EnsemblMetazoa" id="MESCA009547-RA">
    <property type="protein sequence ID" value="MESCA009547-PA"/>
    <property type="gene ID" value="MESCA009547"/>
</dbReference>
<proteinExistence type="predicted"/>
<reference evidence="1" key="2">
    <citation type="submission" date="2015-06" db="UniProtKB">
        <authorList>
            <consortium name="EnsemblMetazoa"/>
        </authorList>
    </citation>
    <scope>IDENTIFICATION</scope>
</reference>
<name>T1H076_MEGSC</name>
<evidence type="ECO:0000313" key="2">
    <source>
        <dbReference type="Proteomes" id="UP000015102"/>
    </source>
</evidence>
<dbReference type="AlphaFoldDB" id="T1H076"/>
<accession>T1H076</accession>
<sequence>MSCCCAFTLLAKAVLVCQLIFKVFPWLYQNVAPKFRDPKSKSRNSENGQ</sequence>
<dbReference type="Proteomes" id="UP000015102">
    <property type="component" value="Unassembled WGS sequence"/>
</dbReference>
<reference evidence="2" key="1">
    <citation type="submission" date="2013-02" db="EMBL/GenBank/DDBJ databases">
        <authorList>
            <person name="Hughes D."/>
        </authorList>
    </citation>
    <scope>NUCLEOTIDE SEQUENCE</scope>
    <source>
        <strain>Durham</strain>
        <strain evidence="2">NC isolate 2 -- Noor lab</strain>
    </source>
</reference>
<protein>
    <submittedName>
        <fullName evidence="1">Uncharacterized protein</fullName>
    </submittedName>
</protein>
<keyword evidence="2" id="KW-1185">Reference proteome</keyword>
<organism evidence="1 2">
    <name type="scientific">Megaselia scalaris</name>
    <name type="common">Humpbacked fly</name>
    <name type="synonym">Phora scalaris</name>
    <dbReference type="NCBI Taxonomy" id="36166"/>
    <lineage>
        <taxon>Eukaryota</taxon>
        <taxon>Metazoa</taxon>
        <taxon>Ecdysozoa</taxon>
        <taxon>Arthropoda</taxon>
        <taxon>Hexapoda</taxon>
        <taxon>Insecta</taxon>
        <taxon>Pterygota</taxon>
        <taxon>Neoptera</taxon>
        <taxon>Endopterygota</taxon>
        <taxon>Diptera</taxon>
        <taxon>Brachycera</taxon>
        <taxon>Muscomorpha</taxon>
        <taxon>Platypezoidea</taxon>
        <taxon>Phoridae</taxon>
        <taxon>Megaseliini</taxon>
        <taxon>Megaselia</taxon>
    </lineage>
</organism>